<dbReference type="Gene3D" id="3.30.450.20">
    <property type="entry name" value="PAS domain"/>
    <property type="match status" value="3"/>
</dbReference>
<sequence>MTVGARRAGPVGETPPRRTVDERHLRQIVGGMTDGVILVGTDQSIEWANAPALAMHGVAAVAELGRDVTDYRRRFELRYRNRHKLPEGQYPMERVMAGEAFDEVVVEVAPAGSNDVRWVHRIRSLVLNDDDGVPNCLVLLLHDETERYSAEERFEKAFSANPAPALILRLDDLRHVRVNRGFLEMTGYRDEDVVGRSIYEVDVLEGASRRELAIERLQEGRTIPQMEAVLQLPEGGEKGVIVAGQPIDVDGVGCMLFTFADLDGRRHAEAALRQSEERFEIAFRLSPVPTLVATRDGNRVLLVNDAFAQETGFHKTDVVGRDAVDLQLWSDPKAAATIERLLRDDGRVRDLDLRLLTADGGALDCLVAAEAVEIHGQRCVLVTAQNVSERKRTHVEVAGAIEAVFRDTSWLTDAVLEKLARARTPDAADGAGLAELPPRARQVLDLVCRGEEDGAIAAGMGVSRNTVRNHVASLFRKTGVRSRAALIVWGRERGIAGSSRAG</sequence>
<protein>
    <submittedName>
        <fullName evidence="4">Helix-turn-helix transcriptional regulator</fullName>
    </submittedName>
</protein>
<feature type="domain" description="PAS" evidence="3">
    <location>
        <begin position="275"/>
        <end position="324"/>
    </location>
</feature>
<organism evidence="4 5">
    <name type="scientific">Lichenibacterium minor</name>
    <dbReference type="NCBI Taxonomy" id="2316528"/>
    <lineage>
        <taxon>Bacteria</taxon>
        <taxon>Pseudomonadati</taxon>
        <taxon>Pseudomonadota</taxon>
        <taxon>Alphaproteobacteria</taxon>
        <taxon>Hyphomicrobiales</taxon>
        <taxon>Lichenihabitantaceae</taxon>
        <taxon>Lichenibacterium</taxon>
    </lineage>
</organism>
<keyword evidence="1" id="KW-0238">DNA-binding</keyword>
<accession>A0A4Q2U6C0</accession>
<dbReference type="GO" id="GO:0006355">
    <property type="term" value="P:regulation of DNA-templated transcription"/>
    <property type="evidence" value="ECO:0007669"/>
    <property type="project" value="InterPro"/>
</dbReference>
<evidence type="ECO:0000313" key="5">
    <source>
        <dbReference type="Proteomes" id="UP000290759"/>
    </source>
</evidence>
<dbReference type="NCBIfam" id="TIGR00229">
    <property type="entry name" value="sensory_box"/>
    <property type="match status" value="2"/>
</dbReference>
<dbReference type="SUPFAM" id="SSF46894">
    <property type="entry name" value="C-terminal effector domain of the bipartite response regulators"/>
    <property type="match status" value="1"/>
</dbReference>
<reference evidence="4 5" key="2">
    <citation type="submission" date="2019-02" db="EMBL/GenBank/DDBJ databases">
        <title>'Lichenibacterium ramalinii' gen. nov. sp. nov., 'Lichenibacterium minor' gen. nov. sp. nov.</title>
        <authorList>
            <person name="Pankratov T."/>
        </authorList>
    </citation>
    <scope>NUCLEOTIDE SEQUENCE [LARGE SCALE GENOMIC DNA]</scope>
    <source>
        <strain evidence="4 5">RmlP026</strain>
    </source>
</reference>
<dbReference type="SUPFAM" id="SSF55785">
    <property type="entry name" value="PYP-like sensor domain (PAS domain)"/>
    <property type="match status" value="3"/>
</dbReference>
<dbReference type="InterPro" id="IPR039420">
    <property type="entry name" value="WalR-like"/>
</dbReference>
<gene>
    <name evidence="4" type="ORF">D3273_10605</name>
</gene>
<dbReference type="AlphaFoldDB" id="A0A4Q2U6C0"/>
<dbReference type="CDD" id="cd00130">
    <property type="entry name" value="PAS"/>
    <property type="match status" value="2"/>
</dbReference>
<dbReference type="PANTHER" id="PTHR43214">
    <property type="entry name" value="TWO-COMPONENT RESPONSE REGULATOR"/>
    <property type="match status" value="1"/>
</dbReference>
<evidence type="ECO:0000256" key="1">
    <source>
        <dbReference type="ARBA" id="ARBA00023125"/>
    </source>
</evidence>
<dbReference type="Gene3D" id="1.10.10.10">
    <property type="entry name" value="Winged helix-like DNA-binding domain superfamily/Winged helix DNA-binding domain"/>
    <property type="match status" value="1"/>
</dbReference>
<proteinExistence type="predicted"/>
<feature type="domain" description="PAS" evidence="3">
    <location>
        <begin position="150"/>
        <end position="201"/>
    </location>
</feature>
<dbReference type="GO" id="GO:0003677">
    <property type="term" value="F:DNA binding"/>
    <property type="evidence" value="ECO:0007669"/>
    <property type="project" value="UniProtKB-KW"/>
</dbReference>
<dbReference type="CDD" id="cd06170">
    <property type="entry name" value="LuxR_C_like"/>
    <property type="match status" value="1"/>
</dbReference>
<dbReference type="SMART" id="SM00421">
    <property type="entry name" value="HTH_LUXR"/>
    <property type="match status" value="1"/>
</dbReference>
<dbReference type="PANTHER" id="PTHR43214:SF38">
    <property type="entry name" value="NITRATE_NITRITE RESPONSE REGULATOR PROTEIN NARL"/>
    <property type="match status" value="1"/>
</dbReference>
<evidence type="ECO:0000259" key="2">
    <source>
        <dbReference type="PROSITE" id="PS50043"/>
    </source>
</evidence>
<feature type="domain" description="HTH luxR-type" evidence="2">
    <location>
        <begin position="429"/>
        <end position="494"/>
    </location>
</feature>
<name>A0A4Q2U6C0_9HYPH</name>
<dbReference type="PROSITE" id="PS50112">
    <property type="entry name" value="PAS"/>
    <property type="match status" value="2"/>
</dbReference>
<dbReference type="PRINTS" id="PR00038">
    <property type="entry name" value="HTHLUXR"/>
</dbReference>
<dbReference type="InterPro" id="IPR035965">
    <property type="entry name" value="PAS-like_dom_sf"/>
</dbReference>
<dbReference type="InterPro" id="IPR000014">
    <property type="entry name" value="PAS"/>
</dbReference>
<reference evidence="4 5" key="1">
    <citation type="submission" date="2018-12" db="EMBL/GenBank/DDBJ databases">
        <authorList>
            <person name="Grouzdev D.S."/>
            <person name="Krutkina M.S."/>
        </authorList>
    </citation>
    <scope>NUCLEOTIDE SEQUENCE [LARGE SCALE GENOMIC DNA]</scope>
    <source>
        <strain evidence="4 5">RmlP026</strain>
    </source>
</reference>
<dbReference type="InterPro" id="IPR000792">
    <property type="entry name" value="Tscrpt_reg_LuxR_C"/>
</dbReference>
<dbReference type="SMART" id="SM00091">
    <property type="entry name" value="PAS"/>
    <property type="match status" value="3"/>
</dbReference>
<dbReference type="OrthoDB" id="9807052at2"/>
<dbReference type="Pfam" id="PF13188">
    <property type="entry name" value="PAS_8"/>
    <property type="match status" value="1"/>
</dbReference>
<dbReference type="Pfam" id="PF13426">
    <property type="entry name" value="PAS_9"/>
    <property type="match status" value="2"/>
</dbReference>
<keyword evidence="5" id="KW-1185">Reference proteome</keyword>
<dbReference type="Proteomes" id="UP000290759">
    <property type="component" value="Unassembled WGS sequence"/>
</dbReference>
<comment type="caution">
    <text evidence="4">The sequence shown here is derived from an EMBL/GenBank/DDBJ whole genome shotgun (WGS) entry which is preliminary data.</text>
</comment>
<evidence type="ECO:0000313" key="4">
    <source>
        <dbReference type="EMBL" id="RYC31880.1"/>
    </source>
</evidence>
<dbReference type="EMBL" id="QYBB01000010">
    <property type="protein sequence ID" value="RYC31880.1"/>
    <property type="molecule type" value="Genomic_DNA"/>
</dbReference>
<dbReference type="InterPro" id="IPR036388">
    <property type="entry name" value="WH-like_DNA-bd_sf"/>
</dbReference>
<dbReference type="InterPro" id="IPR016032">
    <property type="entry name" value="Sig_transdc_resp-reg_C-effctor"/>
</dbReference>
<evidence type="ECO:0000259" key="3">
    <source>
        <dbReference type="PROSITE" id="PS50112"/>
    </source>
</evidence>
<dbReference type="PROSITE" id="PS50043">
    <property type="entry name" value="HTH_LUXR_2"/>
    <property type="match status" value="1"/>
</dbReference>
<dbReference type="Pfam" id="PF00196">
    <property type="entry name" value="GerE"/>
    <property type="match status" value="1"/>
</dbReference>